<dbReference type="InterPro" id="IPR027417">
    <property type="entry name" value="P-loop_NTPase"/>
</dbReference>
<dbReference type="InterPro" id="IPR019489">
    <property type="entry name" value="Clp_ATPase_C"/>
</dbReference>
<dbReference type="InterPro" id="IPR003593">
    <property type="entry name" value="AAA+_ATPase"/>
</dbReference>
<dbReference type="RefSeq" id="WP_303700612.1">
    <property type="nucleotide sequence ID" value="NZ_VSIV01000092.1"/>
</dbReference>
<dbReference type="InterPro" id="IPR003959">
    <property type="entry name" value="ATPase_AAA_core"/>
</dbReference>
<dbReference type="SUPFAM" id="SSF52540">
    <property type="entry name" value="P-loop containing nucleoside triphosphate hydrolases"/>
    <property type="match status" value="2"/>
</dbReference>
<dbReference type="InterPro" id="IPR028299">
    <property type="entry name" value="ClpA/B_CS2"/>
</dbReference>
<dbReference type="EMBL" id="VSIV01000092">
    <property type="protein sequence ID" value="TYB33892.1"/>
    <property type="molecule type" value="Genomic_DNA"/>
</dbReference>
<keyword evidence="1" id="KW-0547">Nucleotide-binding</keyword>
<dbReference type="CDD" id="cd19499">
    <property type="entry name" value="RecA-like_ClpB_Hsp104-like"/>
    <property type="match status" value="1"/>
</dbReference>
<protein>
    <submittedName>
        <fullName evidence="6">AAA domain-containing protein</fullName>
    </submittedName>
</protein>
<evidence type="ECO:0000313" key="7">
    <source>
        <dbReference type="Proteomes" id="UP000323337"/>
    </source>
</evidence>
<evidence type="ECO:0000256" key="2">
    <source>
        <dbReference type="ARBA" id="ARBA00022840"/>
    </source>
</evidence>
<dbReference type="PANTHER" id="PTHR11638">
    <property type="entry name" value="ATP-DEPENDENT CLP PROTEASE"/>
    <property type="match status" value="1"/>
</dbReference>
<evidence type="ECO:0000313" key="6">
    <source>
        <dbReference type="EMBL" id="TYB33892.1"/>
    </source>
</evidence>
<reference evidence="6 7" key="1">
    <citation type="submission" date="2019-08" db="EMBL/GenBank/DDBJ databases">
        <title>Genomic characterization of a novel candidate phylum (ARYD3) from a high temperature, high salinity tertiary oil reservoir in north central Oklahoma, USA.</title>
        <authorList>
            <person name="Youssef N.H."/>
            <person name="Yadav A."/>
            <person name="Elshahed M.S."/>
        </authorList>
    </citation>
    <scope>NUCLEOTIDE SEQUENCE [LARGE SCALE GENOMIC DNA]</scope>
    <source>
        <strain evidence="6">ARYD1</strain>
    </source>
</reference>
<evidence type="ECO:0000259" key="5">
    <source>
        <dbReference type="SMART" id="SM01086"/>
    </source>
</evidence>
<accession>A0A5D0MNB7</accession>
<dbReference type="InterPro" id="IPR036628">
    <property type="entry name" value="Clp_N_dom_sf"/>
</dbReference>
<feature type="domain" description="AAA+ ATPase" evidence="4">
    <location>
        <begin position="471"/>
        <end position="639"/>
    </location>
</feature>
<dbReference type="FunFam" id="3.40.50.300:FF:000025">
    <property type="entry name" value="ATP-dependent Clp protease subunit"/>
    <property type="match status" value="1"/>
</dbReference>
<proteinExistence type="predicted"/>
<dbReference type="GO" id="GO:0034605">
    <property type="term" value="P:cellular response to heat"/>
    <property type="evidence" value="ECO:0007669"/>
    <property type="project" value="TreeGrafter"/>
</dbReference>
<dbReference type="Gene3D" id="3.40.50.300">
    <property type="entry name" value="P-loop containing nucleotide triphosphate hydrolases"/>
    <property type="match status" value="2"/>
</dbReference>
<dbReference type="SUPFAM" id="SSF81923">
    <property type="entry name" value="Double Clp-N motif"/>
    <property type="match status" value="1"/>
</dbReference>
<gene>
    <name evidence="6" type="ORF">FXF49_03975</name>
</gene>
<feature type="domain" description="Clp ATPase C-terminal" evidence="5">
    <location>
        <begin position="638"/>
        <end position="727"/>
    </location>
</feature>
<evidence type="ECO:0000256" key="1">
    <source>
        <dbReference type="ARBA" id="ARBA00022741"/>
    </source>
</evidence>
<dbReference type="Pfam" id="PF07724">
    <property type="entry name" value="AAA_2"/>
    <property type="match status" value="1"/>
</dbReference>
<dbReference type="GO" id="GO:0005524">
    <property type="term" value="F:ATP binding"/>
    <property type="evidence" value="ECO:0007669"/>
    <property type="project" value="UniProtKB-KW"/>
</dbReference>
<dbReference type="Pfam" id="PF10431">
    <property type="entry name" value="ClpB_D2-small"/>
    <property type="match status" value="1"/>
</dbReference>
<feature type="domain" description="AAA+ ATPase" evidence="4">
    <location>
        <begin position="193"/>
        <end position="338"/>
    </location>
</feature>
<dbReference type="InterPro" id="IPR041546">
    <property type="entry name" value="ClpA/ClpB_AAA_lid"/>
</dbReference>
<dbReference type="SMART" id="SM00382">
    <property type="entry name" value="AAA"/>
    <property type="match status" value="2"/>
</dbReference>
<dbReference type="AlphaFoldDB" id="A0A5D0MNB7"/>
<dbReference type="Gene3D" id="1.10.8.60">
    <property type="match status" value="2"/>
</dbReference>
<dbReference type="InterPro" id="IPR001270">
    <property type="entry name" value="ClpA/B"/>
</dbReference>
<dbReference type="PROSITE" id="PS00871">
    <property type="entry name" value="CLPAB_2"/>
    <property type="match status" value="1"/>
</dbReference>
<keyword evidence="3" id="KW-0143">Chaperone</keyword>
<dbReference type="SMART" id="SM01086">
    <property type="entry name" value="ClpB_D2-small"/>
    <property type="match status" value="1"/>
</dbReference>
<dbReference type="CDD" id="cd00009">
    <property type="entry name" value="AAA"/>
    <property type="match status" value="1"/>
</dbReference>
<dbReference type="Gene3D" id="1.10.1780.10">
    <property type="entry name" value="Clp, N-terminal domain"/>
    <property type="match status" value="1"/>
</dbReference>
<dbReference type="Pfam" id="PF00004">
    <property type="entry name" value="AAA"/>
    <property type="match status" value="1"/>
</dbReference>
<evidence type="ECO:0000256" key="3">
    <source>
        <dbReference type="ARBA" id="ARBA00023186"/>
    </source>
</evidence>
<evidence type="ECO:0000259" key="4">
    <source>
        <dbReference type="SMART" id="SM00382"/>
    </source>
</evidence>
<dbReference type="Proteomes" id="UP000323337">
    <property type="component" value="Unassembled WGS sequence"/>
</dbReference>
<dbReference type="Pfam" id="PF17871">
    <property type="entry name" value="AAA_lid_9"/>
    <property type="match status" value="1"/>
</dbReference>
<organism evidence="6 7">
    <name type="scientific">Flexistipes sinusarabici</name>
    <dbReference type="NCBI Taxonomy" id="2352"/>
    <lineage>
        <taxon>Bacteria</taxon>
        <taxon>Pseudomonadati</taxon>
        <taxon>Deferribacterota</taxon>
        <taxon>Deferribacteres</taxon>
        <taxon>Deferribacterales</taxon>
        <taxon>Flexistipitaceae</taxon>
        <taxon>Flexistipes</taxon>
    </lineage>
</organism>
<dbReference type="PANTHER" id="PTHR11638:SF111">
    <property type="entry name" value="ATP-DEPENDENT CLP PROTEASE ATP-BINDING SUBUNIT CLPA"/>
    <property type="match status" value="1"/>
</dbReference>
<name>A0A5D0MNB7_FLESI</name>
<dbReference type="PRINTS" id="PR00300">
    <property type="entry name" value="CLPPROTEASEA"/>
</dbReference>
<comment type="caution">
    <text evidence="6">The sequence shown here is derived from an EMBL/GenBank/DDBJ whole genome shotgun (WGS) entry which is preliminary data.</text>
</comment>
<dbReference type="GO" id="GO:0016887">
    <property type="term" value="F:ATP hydrolysis activity"/>
    <property type="evidence" value="ECO:0007669"/>
    <property type="project" value="InterPro"/>
</dbReference>
<sequence length="735" mass="82728">MNIALNQVVNAAFAEAEATNCRIVTIEHLILALSEDYYLIDFFNVNNIELEEVIEVITEYLEKYVSEKHDVAGENIYGSVYLSALLKSLQQNNFLESSNPLSILILKEILQMKESWTAQLLKSFGISLSAVENYLRSRAQAGISTDVDQDTQKEFMDDYVIDLVQMAKDKKFDPLIGRDYEVARAIQVLSRRNKNNVVFIGEPGVGKSAVVSGIAGMIAGDDIDEELAGSSLFYLDIGAVVAGTKYRGEFEEKLKKILAEIENKDKPIIFIDEIHTIVNSGSSEGSSMDTANILKPYLVKGTLKCIGATTYEEYKRYFEKDKALARRFQKIEVVEPSPDEAKKILKSLIEYYESFHRVKYNENAINKAVDLSHEYIRDRFLPDKALDIIDEAGAYVKLNEIDKTVEERHVKKVITSIARIKLEETKEDEINSIYYLSDNLKKDIYGQNQAVDRIVQIVKNSRAGLTEITKPVGSFLFTGPTGVGKTELARKLAEHLGMTFTRFDMSEYMEKHAVARLIGSPPGYVGFEEGGQLVESVKRNPNAVILFDEIEKAHYDIYNILLQIMDYATLTDNSGRKADFRNCIIIMTSNAGAKEMESSKIGFAHADETGSESMAAIKNVFSPEFRNRLDGIITFNNLGIEQIKQVVRKFINEVNAMLAEKGIRLQITEEAAEYLGREGFDSKLGARPIKRLVNEKIKTRLSDEILFGGLKDGGSVLIDYENDSLNFKINDVWLN</sequence>
<keyword evidence="2" id="KW-0067">ATP-binding</keyword>
<dbReference type="GO" id="GO:0005737">
    <property type="term" value="C:cytoplasm"/>
    <property type="evidence" value="ECO:0007669"/>
    <property type="project" value="TreeGrafter"/>
</dbReference>
<dbReference type="InterPro" id="IPR050130">
    <property type="entry name" value="ClpA_ClpB"/>
</dbReference>